<name>A0A8X6K2C3_NEPPI</name>
<reference evidence="1" key="1">
    <citation type="submission" date="2020-08" db="EMBL/GenBank/DDBJ databases">
        <title>Multicomponent nature underlies the extraordinary mechanical properties of spider dragline silk.</title>
        <authorList>
            <person name="Kono N."/>
            <person name="Nakamura H."/>
            <person name="Mori M."/>
            <person name="Yoshida Y."/>
            <person name="Ohtoshi R."/>
            <person name="Malay A.D."/>
            <person name="Moran D.A.P."/>
            <person name="Tomita M."/>
            <person name="Numata K."/>
            <person name="Arakawa K."/>
        </authorList>
    </citation>
    <scope>NUCLEOTIDE SEQUENCE</scope>
</reference>
<dbReference type="AlphaFoldDB" id="A0A8X6K2C3"/>
<proteinExistence type="predicted"/>
<sequence>MYDAILKNANSRLQNRVMEKSKAESNTDESAHFGAETILGRLQALDALGEITQLFGRILPTKILRAFPQDICRNWVVYAKRQSLAESEITKLMKFVAEKIEGEVVASNNKVLIVSEYSVQWSLENFNMHSEQQKNHPFALSAKQPSILLNIATQ</sequence>
<accession>A0A8X6K2C3</accession>
<gene>
    <name evidence="1" type="primary">X975_21762</name>
    <name evidence="1" type="ORF">NPIL_688091</name>
</gene>
<dbReference type="OrthoDB" id="6155266at2759"/>
<comment type="caution">
    <text evidence="1">The sequence shown here is derived from an EMBL/GenBank/DDBJ whole genome shotgun (WGS) entry which is preliminary data.</text>
</comment>
<protein>
    <submittedName>
        <fullName evidence="1">Integrase catalytic domain-containing protein</fullName>
    </submittedName>
</protein>
<dbReference type="Proteomes" id="UP000887013">
    <property type="component" value="Unassembled WGS sequence"/>
</dbReference>
<evidence type="ECO:0000313" key="1">
    <source>
        <dbReference type="EMBL" id="GFS57409.1"/>
    </source>
</evidence>
<keyword evidence="2" id="KW-1185">Reference proteome</keyword>
<dbReference type="EMBL" id="BMAW01092862">
    <property type="protein sequence ID" value="GFS57409.1"/>
    <property type="molecule type" value="Genomic_DNA"/>
</dbReference>
<organism evidence="1 2">
    <name type="scientific">Nephila pilipes</name>
    <name type="common">Giant wood spider</name>
    <name type="synonym">Nephila maculata</name>
    <dbReference type="NCBI Taxonomy" id="299642"/>
    <lineage>
        <taxon>Eukaryota</taxon>
        <taxon>Metazoa</taxon>
        <taxon>Ecdysozoa</taxon>
        <taxon>Arthropoda</taxon>
        <taxon>Chelicerata</taxon>
        <taxon>Arachnida</taxon>
        <taxon>Araneae</taxon>
        <taxon>Araneomorphae</taxon>
        <taxon>Entelegynae</taxon>
        <taxon>Araneoidea</taxon>
        <taxon>Nephilidae</taxon>
        <taxon>Nephila</taxon>
    </lineage>
</organism>
<evidence type="ECO:0000313" key="2">
    <source>
        <dbReference type="Proteomes" id="UP000887013"/>
    </source>
</evidence>